<reference evidence="1" key="1">
    <citation type="journal article" date="2011" name="J. Biogeogr.">
        <title>Evolutionary biogeography of Manihot (Euphorbiaceae), a rapidly radiating Neotropical genus restricted to dry environments.</title>
        <authorList>
            <person name="Duputie A."/>
            <person name="Salick J."/>
            <person name="McKey D."/>
        </authorList>
    </citation>
    <scope>NUCLEOTIDE SEQUENCE</scope>
    <source>
        <strain evidence="1">3</strain>
    </source>
</reference>
<protein>
    <submittedName>
        <fullName evidence="1">Nitrate reductase</fullName>
    </submittedName>
</protein>
<accession>D0R925</accession>
<gene>
    <name evidence="1" type="primary">nia</name>
</gene>
<feature type="non-terminal residue" evidence="1">
    <location>
        <position position="44"/>
    </location>
</feature>
<proteinExistence type="predicted"/>
<name>D0R925_9ROSI</name>
<dbReference type="EMBL" id="FN551845">
    <property type="protein sequence ID" value="CBE70652.1"/>
    <property type="molecule type" value="Genomic_DNA"/>
</dbReference>
<evidence type="ECO:0000313" key="1">
    <source>
        <dbReference type="EMBL" id="CBE70652.1"/>
    </source>
</evidence>
<organism evidence="1">
    <name type="scientific">Manihot purpureocostata</name>
    <dbReference type="NCBI Taxonomy" id="510201"/>
    <lineage>
        <taxon>Eukaryota</taxon>
        <taxon>Viridiplantae</taxon>
        <taxon>Streptophyta</taxon>
        <taxon>Embryophyta</taxon>
        <taxon>Tracheophyta</taxon>
        <taxon>Spermatophyta</taxon>
        <taxon>Magnoliopsida</taxon>
        <taxon>eudicotyledons</taxon>
        <taxon>Gunneridae</taxon>
        <taxon>Pentapetalae</taxon>
        <taxon>rosids</taxon>
        <taxon>fabids</taxon>
        <taxon>Malpighiales</taxon>
        <taxon>Euphorbiaceae</taxon>
        <taxon>Crotonoideae</taxon>
        <taxon>Manihoteae</taxon>
        <taxon>Manihot</taxon>
    </lineage>
</organism>
<feature type="non-terminal residue" evidence="1">
    <location>
        <position position="1"/>
    </location>
</feature>
<sequence>NIFGVGVFGPWRWRFWTCLEPKRLPFEPGIRPLAPNPRSSSGTS</sequence>
<dbReference type="AlphaFoldDB" id="D0R925"/>